<sequence length="250" mass="28137">MEVAKVFVTVFSQEDTTVDGAWMCERCGAEAPPDAQRCRRCGAWLPAYAEDDHPRPRRPWRRRIHLRTEEAHRPTTSAPREKTLYEETRHGATRLGETRYEEARHGRTQYERPRHETEHRPVPVGTLEGSGTVYGVARTVRMRTEVSGSDGDVGTTVVCNFRLEMRNREGRAIGLVPVEMRGDLFEGAVNDGDRVRATGRARNGTLRVKQLRNLTTGAEVSARSTPALVIAVVILLFVAWLVFIFAVTGR</sequence>
<protein>
    <recommendedName>
        <fullName evidence="5">Zinc ribbon domain-containing protein</fullName>
    </recommendedName>
</protein>
<feature type="compositionally biased region" description="Basic and acidic residues" evidence="1">
    <location>
        <begin position="67"/>
        <end position="121"/>
    </location>
</feature>
<evidence type="ECO:0000256" key="2">
    <source>
        <dbReference type="SAM" id="Phobius"/>
    </source>
</evidence>
<evidence type="ECO:0000313" key="3">
    <source>
        <dbReference type="EMBL" id="MEU3783272.1"/>
    </source>
</evidence>
<keyword evidence="2" id="KW-1133">Transmembrane helix</keyword>
<evidence type="ECO:0000256" key="1">
    <source>
        <dbReference type="SAM" id="MobiDB-lite"/>
    </source>
</evidence>
<reference evidence="3 4" key="1">
    <citation type="submission" date="2024-06" db="EMBL/GenBank/DDBJ databases">
        <title>The Natural Products Discovery Center: Release of the First 8490 Sequenced Strains for Exploring Actinobacteria Biosynthetic Diversity.</title>
        <authorList>
            <person name="Kalkreuter E."/>
            <person name="Kautsar S.A."/>
            <person name="Yang D."/>
            <person name="Bader C.D."/>
            <person name="Teijaro C.N."/>
            <person name="Fluegel L."/>
            <person name="Davis C.M."/>
            <person name="Simpson J.R."/>
            <person name="Lauterbach L."/>
            <person name="Steele A.D."/>
            <person name="Gui C."/>
            <person name="Meng S."/>
            <person name="Li G."/>
            <person name="Viehrig K."/>
            <person name="Ye F."/>
            <person name="Su P."/>
            <person name="Kiefer A.F."/>
            <person name="Nichols A."/>
            <person name="Cepeda A.J."/>
            <person name="Yan W."/>
            <person name="Fan B."/>
            <person name="Jiang Y."/>
            <person name="Adhikari A."/>
            <person name="Zheng C.-J."/>
            <person name="Schuster L."/>
            <person name="Cowan T.M."/>
            <person name="Smanski M.J."/>
            <person name="Chevrette M.G."/>
            <person name="De Carvalho L.P.S."/>
            <person name="Shen B."/>
        </authorList>
    </citation>
    <scope>NUCLEOTIDE SEQUENCE [LARGE SCALE GENOMIC DNA]</scope>
    <source>
        <strain evidence="3 4">NPDC033843</strain>
    </source>
</reference>
<dbReference type="SUPFAM" id="SSF57829">
    <property type="entry name" value="Zn-binding ribosomal proteins"/>
    <property type="match status" value="1"/>
</dbReference>
<dbReference type="InterPro" id="IPR011332">
    <property type="entry name" value="Ribosomal_zn-bd"/>
</dbReference>
<keyword evidence="2" id="KW-0472">Membrane</keyword>
<evidence type="ECO:0000313" key="4">
    <source>
        <dbReference type="Proteomes" id="UP001550739"/>
    </source>
</evidence>
<dbReference type="EMBL" id="JBEZVE010000011">
    <property type="protein sequence ID" value="MEU3783272.1"/>
    <property type="molecule type" value="Genomic_DNA"/>
</dbReference>
<accession>A0ABV2ZL47</accession>
<proteinExistence type="predicted"/>
<comment type="caution">
    <text evidence="3">The sequence shown here is derived from an EMBL/GenBank/DDBJ whole genome shotgun (WGS) entry which is preliminary data.</text>
</comment>
<dbReference type="RefSeq" id="WP_361704309.1">
    <property type="nucleotide sequence ID" value="NZ_JBEZVE010000011.1"/>
</dbReference>
<dbReference type="Proteomes" id="UP001550739">
    <property type="component" value="Unassembled WGS sequence"/>
</dbReference>
<keyword evidence="2" id="KW-0812">Transmembrane</keyword>
<gene>
    <name evidence="3" type="ORF">AB0E89_22455</name>
</gene>
<feature type="transmembrane region" description="Helical" evidence="2">
    <location>
        <begin position="227"/>
        <end position="247"/>
    </location>
</feature>
<feature type="region of interest" description="Disordered" evidence="1">
    <location>
        <begin position="67"/>
        <end position="130"/>
    </location>
</feature>
<keyword evidence="4" id="KW-1185">Reference proteome</keyword>
<organism evidence="3 4">
    <name type="scientific">Streptomyces sp. 900129855</name>
    <dbReference type="NCBI Taxonomy" id="3155129"/>
    <lineage>
        <taxon>Bacteria</taxon>
        <taxon>Bacillati</taxon>
        <taxon>Actinomycetota</taxon>
        <taxon>Actinomycetes</taxon>
        <taxon>Kitasatosporales</taxon>
        <taxon>Streptomycetaceae</taxon>
        <taxon>Streptomyces</taxon>
    </lineage>
</organism>
<dbReference type="Gene3D" id="4.10.1060.50">
    <property type="match status" value="1"/>
</dbReference>
<evidence type="ECO:0008006" key="5">
    <source>
        <dbReference type="Google" id="ProtNLM"/>
    </source>
</evidence>
<name>A0ABV2ZL47_9ACTN</name>
<dbReference type="InterPro" id="IPR038587">
    <property type="entry name" value="Ribosomal_eL40_sf"/>
</dbReference>